<protein>
    <submittedName>
        <fullName evidence="1">Uncharacterized protein</fullName>
    </submittedName>
</protein>
<reference evidence="1" key="1">
    <citation type="journal article" date="2013" name="Genome Announc.">
        <title>Draft Genome Sequence of Agarivorans albus Strain MKT 106T, an Agarolytic Marine Bacterium.</title>
        <authorList>
            <person name="Yasuike M."/>
            <person name="Nakamura Y."/>
            <person name="Kai W."/>
            <person name="Fujiwara A."/>
            <person name="Fukui Y."/>
            <person name="Satomi M."/>
            <person name="Sano M."/>
        </authorList>
    </citation>
    <scope>NUCLEOTIDE SEQUENCE [LARGE SCALE GENOMIC DNA]</scope>
</reference>
<gene>
    <name evidence="1" type="ORF">AALB_2922</name>
</gene>
<proteinExistence type="predicted"/>
<organism evidence="1 2">
    <name type="scientific">Agarivorans albus MKT 106</name>
    <dbReference type="NCBI Taxonomy" id="1331007"/>
    <lineage>
        <taxon>Bacteria</taxon>
        <taxon>Pseudomonadati</taxon>
        <taxon>Pseudomonadota</taxon>
        <taxon>Gammaproteobacteria</taxon>
        <taxon>Alteromonadales</taxon>
        <taxon>Alteromonadaceae</taxon>
        <taxon>Agarivorans</taxon>
    </lineage>
</organism>
<comment type="caution">
    <text evidence="1">The sequence shown here is derived from an EMBL/GenBank/DDBJ whole genome shotgun (WGS) entry which is preliminary data.</text>
</comment>
<sequence length="38" mass="4162">MRLVWIVGEGGMWCCCEFLQALQLLSASLKEQAATTCA</sequence>
<dbReference type="AlphaFoldDB" id="R9PN97"/>
<keyword evidence="2" id="KW-1185">Reference proteome</keyword>
<evidence type="ECO:0000313" key="2">
    <source>
        <dbReference type="Proteomes" id="UP000014461"/>
    </source>
</evidence>
<name>R9PN97_AGAAL</name>
<dbReference type="EMBL" id="BARX01000020">
    <property type="protein sequence ID" value="GAD02842.1"/>
    <property type="molecule type" value="Genomic_DNA"/>
</dbReference>
<evidence type="ECO:0000313" key="1">
    <source>
        <dbReference type="EMBL" id="GAD02842.1"/>
    </source>
</evidence>
<accession>R9PN97</accession>
<dbReference type="Proteomes" id="UP000014461">
    <property type="component" value="Unassembled WGS sequence"/>
</dbReference>
<dbReference type="STRING" id="1331007.AALB_2922"/>